<name>A0AAD7GNA7_9AGAR</name>
<evidence type="ECO:0000313" key="3">
    <source>
        <dbReference type="Proteomes" id="UP001215598"/>
    </source>
</evidence>
<feature type="region of interest" description="Disordered" evidence="1">
    <location>
        <begin position="14"/>
        <end position="37"/>
    </location>
</feature>
<reference evidence="2" key="1">
    <citation type="submission" date="2023-03" db="EMBL/GenBank/DDBJ databases">
        <title>Massive genome expansion in bonnet fungi (Mycena s.s.) driven by repeated elements and novel gene families across ecological guilds.</title>
        <authorList>
            <consortium name="Lawrence Berkeley National Laboratory"/>
            <person name="Harder C.B."/>
            <person name="Miyauchi S."/>
            <person name="Viragh M."/>
            <person name="Kuo A."/>
            <person name="Thoen E."/>
            <person name="Andreopoulos B."/>
            <person name="Lu D."/>
            <person name="Skrede I."/>
            <person name="Drula E."/>
            <person name="Henrissat B."/>
            <person name="Morin E."/>
            <person name="Kohler A."/>
            <person name="Barry K."/>
            <person name="LaButti K."/>
            <person name="Morin E."/>
            <person name="Salamov A."/>
            <person name="Lipzen A."/>
            <person name="Mereny Z."/>
            <person name="Hegedus B."/>
            <person name="Baldrian P."/>
            <person name="Stursova M."/>
            <person name="Weitz H."/>
            <person name="Taylor A."/>
            <person name="Grigoriev I.V."/>
            <person name="Nagy L.G."/>
            <person name="Martin F."/>
            <person name="Kauserud H."/>
        </authorList>
    </citation>
    <scope>NUCLEOTIDE SEQUENCE</scope>
    <source>
        <strain evidence="2">CBHHK182m</strain>
    </source>
</reference>
<feature type="compositionally biased region" description="Polar residues" evidence="1">
    <location>
        <begin position="55"/>
        <end position="64"/>
    </location>
</feature>
<dbReference type="Proteomes" id="UP001215598">
    <property type="component" value="Unassembled WGS sequence"/>
</dbReference>
<protein>
    <submittedName>
        <fullName evidence="2">Uncharacterized protein</fullName>
    </submittedName>
</protein>
<gene>
    <name evidence="2" type="ORF">B0H16DRAFT_1750561</name>
</gene>
<comment type="caution">
    <text evidence="2">The sequence shown here is derived from an EMBL/GenBank/DDBJ whole genome shotgun (WGS) entry which is preliminary data.</text>
</comment>
<accession>A0AAD7GNA7</accession>
<evidence type="ECO:0000313" key="2">
    <source>
        <dbReference type="EMBL" id="KAJ7695831.1"/>
    </source>
</evidence>
<keyword evidence="3" id="KW-1185">Reference proteome</keyword>
<sequence length="106" mass="11545">MNVHSHAYPTATAFAHAPDAHPRPLASPTHASKDAAHRTRTLLRLRLSTRVHTHASGSVNTRTLASSCAPPVSSSPASSLHREVYFDPRSAIIACIILRFRGARFR</sequence>
<organism evidence="2 3">
    <name type="scientific">Mycena metata</name>
    <dbReference type="NCBI Taxonomy" id="1033252"/>
    <lineage>
        <taxon>Eukaryota</taxon>
        <taxon>Fungi</taxon>
        <taxon>Dikarya</taxon>
        <taxon>Basidiomycota</taxon>
        <taxon>Agaricomycotina</taxon>
        <taxon>Agaricomycetes</taxon>
        <taxon>Agaricomycetidae</taxon>
        <taxon>Agaricales</taxon>
        <taxon>Marasmiineae</taxon>
        <taxon>Mycenaceae</taxon>
        <taxon>Mycena</taxon>
    </lineage>
</organism>
<dbReference type="EMBL" id="JARKIB010000645">
    <property type="protein sequence ID" value="KAJ7695831.1"/>
    <property type="molecule type" value="Genomic_DNA"/>
</dbReference>
<feature type="compositionally biased region" description="Low complexity" evidence="1">
    <location>
        <begin position="65"/>
        <end position="78"/>
    </location>
</feature>
<feature type="region of interest" description="Disordered" evidence="1">
    <location>
        <begin position="54"/>
        <end position="78"/>
    </location>
</feature>
<proteinExistence type="predicted"/>
<dbReference type="AlphaFoldDB" id="A0AAD7GNA7"/>
<evidence type="ECO:0000256" key="1">
    <source>
        <dbReference type="SAM" id="MobiDB-lite"/>
    </source>
</evidence>